<dbReference type="PROSITE" id="PS50110">
    <property type="entry name" value="RESPONSE_REGULATORY"/>
    <property type="match status" value="1"/>
</dbReference>
<dbReference type="PANTHER" id="PTHR45138">
    <property type="entry name" value="REGULATORY COMPONENTS OF SENSORY TRANSDUCTION SYSTEM"/>
    <property type="match status" value="1"/>
</dbReference>
<accession>A0ABS2HIV5</accession>
<reference evidence="6 7" key="1">
    <citation type="submission" date="2021-02" db="EMBL/GenBank/DDBJ databases">
        <authorList>
            <person name="Park J.-S."/>
        </authorList>
    </citation>
    <scope>NUCLEOTIDE SEQUENCE [LARGE SCALE GENOMIC DNA]</scope>
    <source>
        <strain evidence="6 7">188UL20-2</strain>
    </source>
</reference>
<feature type="domain" description="GGDEF" evidence="5">
    <location>
        <begin position="169"/>
        <end position="302"/>
    </location>
</feature>
<dbReference type="InterPro" id="IPR011006">
    <property type="entry name" value="CheY-like_superfamily"/>
</dbReference>
<evidence type="ECO:0000313" key="6">
    <source>
        <dbReference type="EMBL" id="MBM7035999.1"/>
    </source>
</evidence>
<protein>
    <recommendedName>
        <fullName evidence="1">diguanylate cyclase</fullName>
        <ecNumber evidence="1">2.7.7.65</ecNumber>
    </recommendedName>
</protein>
<keyword evidence="3" id="KW-0597">Phosphoprotein</keyword>
<feature type="domain" description="Response regulatory" evidence="4">
    <location>
        <begin position="4"/>
        <end position="118"/>
    </location>
</feature>
<dbReference type="Gene3D" id="3.40.50.2300">
    <property type="match status" value="1"/>
</dbReference>
<evidence type="ECO:0000259" key="5">
    <source>
        <dbReference type="PROSITE" id="PS50887"/>
    </source>
</evidence>
<evidence type="ECO:0000256" key="1">
    <source>
        <dbReference type="ARBA" id="ARBA00012528"/>
    </source>
</evidence>
<dbReference type="EC" id="2.7.7.65" evidence="1"/>
<evidence type="ECO:0000256" key="2">
    <source>
        <dbReference type="ARBA" id="ARBA00034247"/>
    </source>
</evidence>
<dbReference type="InterPro" id="IPR000160">
    <property type="entry name" value="GGDEF_dom"/>
</dbReference>
<dbReference type="Gene3D" id="3.30.70.270">
    <property type="match status" value="1"/>
</dbReference>
<evidence type="ECO:0000256" key="3">
    <source>
        <dbReference type="PROSITE-ProRule" id="PRU00169"/>
    </source>
</evidence>
<dbReference type="SUPFAM" id="SSF55073">
    <property type="entry name" value="Nucleotide cyclase"/>
    <property type="match status" value="1"/>
</dbReference>
<dbReference type="Pfam" id="PF00072">
    <property type="entry name" value="Response_reg"/>
    <property type="match status" value="1"/>
</dbReference>
<evidence type="ECO:0000259" key="4">
    <source>
        <dbReference type="PROSITE" id="PS50110"/>
    </source>
</evidence>
<comment type="catalytic activity">
    <reaction evidence="2">
        <text>2 GTP = 3',3'-c-di-GMP + 2 diphosphate</text>
        <dbReference type="Rhea" id="RHEA:24898"/>
        <dbReference type="ChEBI" id="CHEBI:33019"/>
        <dbReference type="ChEBI" id="CHEBI:37565"/>
        <dbReference type="ChEBI" id="CHEBI:58805"/>
        <dbReference type="EC" id="2.7.7.65"/>
    </reaction>
</comment>
<dbReference type="Pfam" id="PF00990">
    <property type="entry name" value="GGDEF"/>
    <property type="match status" value="1"/>
</dbReference>
<feature type="modified residue" description="4-aspartylphosphate" evidence="3">
    <location>
        <position position="53"/>
    </location>
</feature>
<dbReference type="CDD" id="cd01949">
    <property type="entry name" value="GGDEF"/>
    <property type="match status" value="1"/>
</dbReference>
<keyword evidence="7" id="KW-1185">Reference proteome</keyword>
<dbReference type="InterPro" id="IPR050469">
    <property type="entry name" value="Diguanylate_Cyclase"/>
</dbReference>
<dbReference type="InterPro" id="IPR001789">
    <property type="entry name" value="Sig_transdc_resp-reg_receiver"/>
</dbReference>
<organism evidence="6 7">
    <name type="scientific">Vibrio ulleungensis</name>
    <dbReference type="NCBI Taxonomy" id="2807619"/>
    <lineage>
        <taxon>Bacteria</taxon>
        <taxon>Pseudomonadati</taxon>
        <taxon>Pseudomonadota</taxon>
        <taxon>Gammaproteobacteria</taxon>
        <taxon>Vibrionales</taxon>
        <taxon>Vibrionaceae</taxon>
        <taxon>Vibrio</taxon>
    </lineage>
</organism>
<dbReference type="RefSeq" id="WP_205157610.1">
    <property type="nucleotide sequence ID" value="NZ_JAFEUM010000002.1"/>
</dbReference>
<proteinExistence type="predicted"/>
<evidence type="ECO:0000313" key="7">
    <source>
        <dbReference type="Proteomes" id="UP000809621"/>
    </source>
</evidence>
<dbReference type="PANTHER" id="PTHR45138:SF9">
    <property type="entry name" value="DIGUANYLATE CYCLASE DGCM-RELATED"/>
    <property type="match status" value="1"/>
</dbReference>
<sequence length="307" mass="34868">MVEKLILVDDEPEIREILGELLTDEGFDVTLAEDGKAALESFLRDDFDLVISDVRMPNKTGIELLKDIQQGPKSVDVIILTGQSDESTAIDCLRAGAYDYLLKPIEDLDILLSSVNRALEKRRLQTKNAMLVQQLEELAVRDPLTGLYNMRPFYQFVDSEITQASQDSSEFGLLFIDIDHFKTINDSFGHQFGDFVLKQFAHLLQQDLMETNKFFRYGGEEFVIMLPNINRDKCKDIALRLINIVRNYTFELGQESTSITISIGGAIYPIDSLDQVELIKLADQALYRAKSEGRDCYISANDAQVYR</sequence>
<dbReference type="InterPro" id="IPR043128">
    <property type="entry name" value="Rev_trsase/Diguanyl_cyclase"/>
</dbReference>
<dbReference type="EMBL" id="JAFEUM010000002">
    <property type="protein sequence ID" value="MBM7035999.1"/>
    <property type="molecule type" value="Genomic_DNA"/>
</dbReference>
<name>A0ABS2HIV5_9VIBR</name>
<dbReference type="Proteomes" id="UP000809621">
    <property type="component" value="Unassembled WGS sequence"/>
</dbReference>
<dbReference type="InterPro" id="IPR029787">
    <property type="entry name" value="Nucleotide_cyclase"/>
</dbReference>
<comment type="caution">
    <text evidence="6">The sequence shown here is derived from an EMBL/GenBank/DDBJ whole genome shotgun (WGS) entry which is preliminary data.</text>
</comment>
<gene>
    <name evidence="6" type="ORF">JQC93_06210</name>
</gene>
<dbReference type="NCBIfam" id="TIGR00254">
    <property type="entry name" value="GGDEF"/>
    <property type="match status" value="1"/>
</dbReference>
<dbReference type="SMART" id="SM00448">
    <property type="entry name" value="REC"/>
    <property type="match status" value="1"/>
</dbReference>
<dbReference type="PROSITE" id="PS50887">
    <property type="entry name" value="GGDEF"/>
    <property type="match status" value="1"/>
</dbReference>
<dbReference type="SMART" id="SM00267">
    <property type="entry name" value="GGDEF"/>
    <property type="match status" value="1"/>
</dbReference>
<dbReference type="SUPFAM" id="SSF52172">
    <property type="entry name" value="CheY-like"/>
    <property type="match status" value="1"/>
</dbReference>